<feature type="region of interest" description="Disordered" evidence="1">
    <location>
        <begin position="107"/>
        <end position="158"/>
    </location>
</feature>
<evidence type="ECO:0000313" key="3">
    <source>
        <dbReference type="Proteomes" id="UP000308197"/>
    </source>
</evidence>
<dbReference type="Proteomes" id="UP000308197">
    <property type="component" value="Unassembled WGS sequence"/>
</dbReference>
<evidence type="ECO:0000313" key="2">
    <source>
        <dbReference type="EMBL" id="TFK80156.1"/>
    </source>
</evidence>
<reference evidence="2 3" key="1">
    <citation type="journal article" date="2019" name="Nat. Ecol. Evol.">
        <title>Megaphylogeny resolves global patterns of mushroom evolution.</title>
        <authorList>
            <person name="Varga T."/>
            <person name="Krizsan K."/>
            <person name="Foldi C."/>
            <person name="Dima B."/>
            <person name="Sanchez-Garcia M."/>
            <person name="Sanchez-Ramirez S."/>
            <person name="Szollosi G.J."/>
            <person name="Szarkandi J.G."/>
            <person name="Papp V."/>
            <person name="Albert L."/>
            <person name="Andreopoulos W."/>
            <person name="Angelini C."/>
            <person name="Antonin V."/>
            <person name="Barry K.W."/>
            <person name="Bougher N.L."/>
            <person name="Buchanan P."/>
            <person name="Buyck B."/>
            <person name="Bense V."/>
            <person name="Catcheside P."/>
            <person name="Chovatia M."/>
            <person name="Cooper J."/>
            <person name="Damon W."/>
            <person name="Desjardin D."/>
            <person name="Finy P."/>
            <person name="Geml J."/>
            <person name="Haridas S."/>
            <person name="Hughes K."/>
            <person name="Justo A."/>
            <person name="Karasinski D."/>
            <person name="Kautmanova I."/>
            <person name="Kiss B."/>
            <person name="Kocsube S."/>
            <person name="Kotiranta H."/>
            <person name="LaButti K.M."/>
            <person name="Lechner B.E."/>
            <person name="Liimatainen K."/>
            <person name="Lipzen A."/>
            <person name="Lukacs Z."/>
            <person name="Mihaltcheva S."/>
            <person name="Morgado L.N."/>
            <person name="Niskanen T."/>
            <person name="Noordeloos M.E."/>
            <person name="Ohm R.A."/>
            <person name="Ortiz-Santana B."/>
            <person name="Ovrebo C."/>
            <person name="Racz N."/>
            <person name="Riley R."/>
            <person name="Savchenko A."/>
            <person name="Shiryaev A."/>
            <person name="Soop K."/>
            <person name="Spirin V."/>
            <person name="Szebenyi C."/>
            <person name="Tomsovsky M."/>
            <person name="Tulloss R.E."/>
            <person name="Uehling J."/>
            <person name="Grigoriev I.V."/>
            <person name="Vagvolgyi C."/>
            <person name="Papp T."/>
            <person name="Martin F.M."/>
            <person name="Miettinen O."/>
            <person name="Hibbett D.S."/>
            <person name="Nagy L.G."/>
        </authorList>
    </citation>
    <scope>NUCLEOTIDE SEQUENCE [LARGE SCALE GENOMIC DNA]</scope>
    <source>
        <strain evidence="2 3">HHB13444</strain>
    </source>
</reference>
<organism evidence="2 3">
    <name type="scientific">Polyporus arcularius HHB13444</name>
    <dbReference type="NCBI Taxonomy" id="1314778"/>
    <lineage>
        <taxon>Eukaryota</taxon>
        <taxon>Fungi</taxon>
        <taxon>Dikarya</taxon>
        <taxon>Basidiomycota</taxon>
        <taxon>Agaricomycotina</taxon>
        <taxon>Agaricomycetes</taxon>
        <taxon>Polyporales</taxon>
        <taxon>Polyporaceae</taxon>
        <taxon>Polyporus</taxon>
    </lineage>
</organism>
<keyword evidence="3" id="KW-1185">Reference proteome</keyword>
<gene>
    <name evidence="2" type="ORF">K466DRAFT_392313</name>
</gene>
<dbReference type="InParanoid" id="A0A5C3NRH3"/>
<protein>
    <submittedName>
        <fullName evidence="2">Uncharacterized protein</fullName>
    </submittedName>
</protein>
<dbReference type="AlphaFoldDB" id="A0A5C3NRH3"/>
<accession>A0A5C3NRH3</accession>
<proteinExistence type="predicted"/>
<dbReference type="EMBL" id="ML211834">
    <property type="protein sequence ID" value="TFK80156.1"/>
    <property type="molecule type" value="Genomic_DNA"/>
</dbReference>
<feature type="compositionally biased region" description="Basic residues" evidence="1">
    <location>
        <begin position="119"/>
        <end position="129"/>
    </location>
</feature>
<sequence>MPQQSGLHGQRVRISSAEREGPFEPLISRRLRSKWGRRSPGPRQRRAVTYRSMLVGQMLFDGGGRLNLRRALTSAREAAAYCRCKSRAAAACAPRCGTSTYLKLRPVATRTVSQSKSRGQQRSKPRRNAKTCSEGKMHPSPSTRLVRLPLSDASTSPS</sequence>
<evidence type="ECO:0000256" key="1">
    <source>
        <dbReference type="SAM" id="MobiDB-lite"/>
    </source>
</evidence>
<name>A0A5C3NRH3_9APHY</name>